<organism evidence="4 5">
    <name type="scientific">Aerophototrophica crusticola</name>
    <dbReference type="NCBI Taxonomy" id="1709002"/>
    <lineage>
        <taxon>Bacteria</taxon>
        <taxon>Pseudomonadati</taxon>
        <taxon>Pseudomonadota</taxon>
        <taxon>Alphaproteobacteria</taxon>
        <taxon>Rhodospirillales</taxon>
        <taxon>Rhodospirillaceae</taxon>
        <taxon>Aerophototrophica</taxon>
    </lineage>
</organism>
<dbReference type="Proteomes" id="UP000501891">
    <property type="component" value="Chromosome"/>
</dbReference>
<protein>
    <submittedName>
        <fullName evidence="4">Lytic transglycosylase domain-containing protein</fullName>
    </submittedName>
</protein>
<accession>A0A858R4P3</accession>
<sequence length="143" mass="15656">MVKLIRKLAPKYGLDPELVMAVVAIESGFKPDAVSPRDAQGLMQLTAETADRFGVADRFDPTANLHGGMRFLRQLLTAFDGDVELAMAAYNAGEGAVRRHGGVPPYAETQEYVVKVRRYYPATATPSPRRTPLSAPWWPSPSP</sequence>
<dbReference type="PROSITE" id="PS00922">
    <property type="entry name" value="TRANSGLYCOSYLASE"/>
    <property type="match status" value="1"/>
</dbReference>
<feature type="domain" description="Transglycosylase SLT" evidence="3">
    <location>
        <begin position="4"/>
        <end position="102"/>
    </location>
</feature>
<dbReference type="GO" id="GO:0000270">
    <property type="term" value="P:peptidoglycan metabolic process"/>
    <property type="evidence" value="ECO:0007669"/>
    <property type="project" value="InterPro"/>
</dbReference>
<dbReference type="GO" id="GO:0016020">
    <property type="term" value="C:membrane"/>
    <property type="evidence" value="ECO:0007669"/>
    <property type="project" value="InterPro"/>
</dbReference>
<gene>
    <name evidence="4" type="ORF">HHL28_03965</name>
</gene>
<dbReference type="EMBL" id="CP051775">
    <property type="protein sequence ID" value="QJE72365.1"/>
    <property type="molecule type" value="Genomic_DNA"/>
</dbReference>
<evidence type="ECO:0000256" key="2">
    <source>
        <dbReference type="ARBA" id="ARBA00009387"/>
    </source>
</evidence>
<dbReference type="InterPro" id="IPR023346">
    <property type="entry name" value="Lysozyme-like_dom_sf"/>
</dbReference>
<comment type="similarity">
    <text evidence="2">Belongs to the virb1 family.</text>
</comment>
<dbReference type="Pfam" id="PF01464">
    <property type="entry name" value="SLT"/>
    <property type="match status" value="1"/>
</dbReference>
<evidence type="ECO:0000313" key="5">
    <source>
        <dbReference type="Proteomes" id="UP000501891"/>
    </source>
</evidence>
<dbReference type="CDD" id="cd00254">
    <property type="entry name" value="LT-like"/>
    <property type="match status" value="1"/>
</dbReference>
<keyword evidence="5" id="KW-1185">Reference proteome</keyword>
<dbReference type="InterPro" id="IPR008258">
    <property type="entry name" value="Transglycosylase_SLT_dom_1"/>
</dbReference>
<dbReference type="InterPro" id="IPR000189">
    <property type="entry name" value="Transglyc_AS"/>
</dbReference>
<dbReference type="SUPFAM" id="SSF53955">
    <property type="entry name" value="Lysozyme-like"/>
    <property type="match status" value="1"/>
</dbReference>
<dbReference type="AlphaFoldDB" id="A0A858R4P3"/>
<comment type="similarity">
    <text evidence="1">Belongs to the transglycosylase Slt family.</text>
</comment>
<dbReference type="GO" id="GO:0008933">
    <property type="term" value="F:peptidoglycan lytic transglycosylase activity"/>
    <property type="evidence" value="ECO:0007669"/>
    <property type="project" value="InterPro"/>
</dbReference>
<dbReference type="PANTHER" id="PTHR37423:SF2">
    <property type="entry name" value="MEMBRANE-BOUND LYTIC MUREIN TRANSGLYCOSYLASE C"/>
    <property type="match status" value="1"/>
</dbReference>
<reference evidence="4" key="1">
    <citation type="submission" date="2020-04" db="EMBL/GenBank/DDBJ databases">
        <title>A desert anoxygenic phototrophic bacterium fixes CO2 using RubisCO under aerobic conditions.</title>
        <authorList>
            <person name="Tang K."/>
        </authorList>
    </citation>
    <scope>NUCLEOTIDE SEQUENCE [LARGE SCALE GENOMIC DNA]</scope>
    <source>
        <strain evidence="4">MIMtkB3</strain>
    </source>
</reference>
<evidence type="ECO:0000313" key="4">
    <source>
        <dbReference type="EMBL" id="QJE72365.1"/>
    </source>
</evidence>
<dbReference type="KEGG" id="acru:HHL28_03965"/>
<evidence type="ECO:0000256" key="1">
    <source>
        <dbReference type="ARBA" id="ARBA00007734"/>
    </source>
</evidence>
<dbReference type="Gene3D" id="1.10.530.10">
    <property type="match status" value="1"/>
</dbReference>
<name>A0A858R4P3_9PROT</name>
<proteinExistence type="inferred from homology"/>
<dbReference type="PANTHER" id="PTHR37423">
    <property type="entry name" value="SOLUBLE LYTIC MUREIN TRANSGLYCOSYLASE-RELATED"/>
    <property type="match status" value="1"/>
</dbReference>
<evidence type="ECO:0000259" key="3">
    <source>
        <dbReference type="Pfam" id="PF01464"/>
    </source>
</evidence>